<dbReference type="InterPro" id="IPR004852">
    <property type="entry name" value="Di-haem_cyt_c_peroxidsae"/>
</dbReference>
<keyword evidence="2" id="KW-0349">Heme</keyword>
<keyword evidence="3" id="KW-0479">Metal-binding</keyword>
<proteinExistence type="predicted"/>
<dbReference type="GO" id="GO:0046872">
    <property type="term" value="F:metal ion binding"/>
    <property type="evidence" value="ECO:0007669"/>
    <property type="project" value="UniProtKB-KW"/>
</dbReference>
<evidence type="ECO:0000256" key="2">
    <source>
        <dbReference type="ARBA" id="ARBA00022617"/>
    </source>
</evidence>
<evidence type="ECO:0000256" key="4">
    <source>
        <dbReference type="ARBA" id="ARBA00022729"/>
    </source>
</evidence>
<evidence type="ECO:0000256" key="5">
    <source>
        <dbReference type="ARBA" id="ARBA00022764"/>
    </source>
</evidence>
<dbReference type="PIRSF" id="PIRSF000294">
    <property type="entry name" value="Cytochrome-c_peroxidase"/>
    <property type="match status" value="1"/>
</dbReference>
<dbReference type="GO" id="GO:0009055">
    <property type="term" value="F:electron transfer activity"/>
    <property type="evidence" value="ECO:0007669"/>
    <property type="project" value="InterPro"/>
</dbReference>
<evidence type="ECO:0000256" key="1">
    <source>
        <dbReference type="ARBA" id="ARBA00004418"/>
    </source>
</evidence>
<organism evidence="9">
    <name type="scientific">bioreactor metagenome</name>
    <dbReference type="NCBI Taxonomy" id="1076179"/>
    <lineage>
        <taxon>unclassified sequences</taxon>
        <taxon>metagenomes</taxon>
        <taxon>ecological metagenomes</taxon>
    </lineage>
</organism>
<sequence length="318" mass="34614">MFAGTTAGALAWAQAPLSEPILPVPQTHKESASKAALGKKLFNDNRLSRDNAVSCASCHNLPKGGSDLLPLSKGVQGRLGKVNAPTVLNSSMNFRQFWDGRAASLEEQVAGPIHDTNEMDTTWAEVLRKLNQDTAFTTEFKKVYPDGMSAKNIADALASFQRTLITPNARFDKYLRGDKTALTTDELRGYQLFKSYGCVACHQGVNVGGNMYQTFGVMGDYFGKRGNPTPADLGRFNVTKKESDKHSFKVPSLRNVALTAPYFHDGSAKTLGDAVDVMFRYQLGRQASAEDKKLIVKFLHTLSGELDGKPLASSQAVD</sequence>
<keyword evidence="6 9" id="KW-0560">Oxidoreductase</keyword>
<dbReference type="EC" id="1.11.1.5" evidence="9"/>
<dbReference type="PANTHER" id="PTHR30600">
    <property type="entry name" value="CYTOCHROME C PEROXIDASE-RELATED"/>
    <property type="match status" value="1"/>
</dbReference>
<comment type="subcellular location">
    <subcellularLocation>
        <location evidence="1">Periplasm</location>
    </subcellularLocation>
</comment>
<dbReference type="InterPro" id="IPR009056">
    <property type="entry name" value="Cyt_c-like_dom"/>
</dbReference>
<evidence type="ECO:0000256" key="6">
    <source>
        <dbReference type="ARBA" id="ARBA00023002"/>
    </source>
</evidence>
<keyword evidence="5" id="KW-0574">Periplasm</keyword>
<name>A0A645B140_9ZZZZ</name>
<keyword evidence="4" id="KW-0732">Signal</keyword>
<feature type="domain" description="Cytochrome c" evidence="8">
    <location>
        <begin position="184"/>
        <end position="303"/>
    </location>
</feature>
<dbReference type="Pfam" id="PF03150">
    <property type="entry name" value="CCP_MauG"/>
    <property type="match status" value="1"/>
</dbReference>
<comment type="caution">
    <text evidence="9">The sequence shown here is derived from an EMBL/GenBank/DDBJ whole genome shotgun (WGS) entry which is preliminary data.</text>
</comment>
<dbReference type="PROSITE" id="PS51007">
    <property type="entry name" value="CYTC"/>
    <property type="match status" value="2"/>
</dbReference>
<feature type="domain" description="Cytochrome c" evidence="8">
    <location>
        <begin position="33"/>
        <end position="164"/>
    </location>
</feature>
<dbReference type="EMBL" id="VSSQ01016683">
    <property type="protein sequence ID" value="MPM58281.1"/>
    <property type="molecule type" value="Genomic_DNA"/>
</dbReference>
<accession>A0A645B140</accession>
<protein>
    <submittedName>
        <fullName evidence="9">Cytochrome c551 peroxidase</fullName>
        <ecNumber evidence="9">1.11.1.5</ecNumber>
    </submittedName>
</protein>
<keyword evidence="9" id="KW-0575">Peroxidase</keyword>
<dbReference type="InterPro" id="IPR051395">
    <property type="entry name" value="Cytochrome_c_Peroxidase/MauG"/>
</dbReference>
<dbReference type="PANTHER" id="PTHR30600:SF7">
    <property type="entry name" value="CYTOCHROME C PEROXIDASE-RELATED"/>
    <property type="match status" value="1"/>
</dbReference>
<dbReference type="InterPro" id="IPR036909">
    <property type="entry name" value="Cyt_c-like_dom_sf"/>
</dbReference>
<keyword evidence="7" id="KW-0408">Iron</keyword>
<dbReference type="Gene3D" id="1.10.760.10">
    <property type="entry name" value="Cytochrome c-like domain"/>
    <property type="match status" value="2"/>
</dbReference>
<dbReference type="InterPro" id="IPR026259">
    <property type="entry name" value="MauG/Cytc_peroxidase"/>
</dbReference>
<reference evidence="9" key="1">
    <citation type="submission" date="2019-08" db="EMBL/GenBank/DDBJ databases">
        <authorList>
            <person name="Kucharzyk K."/>
            <person name="Murdoch R.W."/>
            <person name="Higgins S."/>
            <person name="Loffler F."/>
        </authorList>
    </citation>
    <scope>NUCLEOTIDE SEQUENCE</scope>
</reference>
<dbReference type="SUPFAM" id="SSF46626">
    <property type="entry name" value="Cytochrome c"/>
    <property type="match status" value="2"/>
</dbReference>
<dbReference type="GO" id="GO:0042597">
    <property type="term" value="C:periplasmic space"/>
    <property type="evidence" value="ECO:0007669"/>
    <property type="project" value="UniProtKB-SubCell"/>
</dbReference>
<evidence type="ECO:0000256" key="3">
    <source>
        <dbReference type="ARBA" id="ARBA00022723"/>
    </source>
</evidence>
<evidence type="ECO:0000313" key="9">
    <source>
        <dbReference type="EMBL" id="MPM58281.1"/>
    </source>
</evidence>
<dbReference type="GO" id="GO:0004130">
    <property type="term" value="F:cytochrome-c peroxidase activity"/>
    <property type="evidence" value="ECO:0007669"/>
    <property type="project" value="UniProtKB-EC"/>
</dbReference>
<gene>
    <name evidence="9" type="primary">ccp_3</name>
    <name evidence="9" type="ORF">SDC9_105112</name>
</gene>
<dbReference type="AlphaFoldDB" id="A0A645B140"/>
<dbReference type="GO" id="GO:0020037">
    <property type="term" value="F:heme binding"/>
    <property type="evidence" value="ECO:0007669"/>
    <property type="project" value="InterPro"/>
</dbReference>
<evidence type="ECO:0000256" key="7">
    <source>
        <dbReference type="ARBA" id="ARBA00023004"/>
    </source>
</evidence>
<evidence type="ECO:0000259" key="8">
    <source>
        <dbReference type="PROSITE" id="PS51007"/>
    </source>
</evidence>